<protein>
    <submittedName>
        <fullName evidence="1">Uncharacterized protein</fullName>
    </submittedName>
</protein>
<name>A0ACD1HN78_9EURO</name>
<proteinExistence type="predicted"/>
<reference evidence="1" key="1">
    <citation type="submission" date="2018-02" db="EMBL/GenBank/DDBJ databases">
        <title>The genomes of Aspergillus section Nigri reveals drivers in fungal speciation.</title>
        <authorList>
            <consortium name="DOE Joint Genome Institute"/>
            <person name="Vesth T.C."/>
            <person name="Nybo J."/>
            <person name="Theobald S."/>
            <person name="Brandl J."/>
            <person name="Frisvad J.C."/>
            <person name="Nielsen K.F."/>
            <person name="Lyhne E.K."/>
            <person name="Kogle M.E."/>
            <person name="Kuo A."/>
            <person name="Riley R."/>
            <person name="Clum A."/>
            <person name="Nolan M."/>
            <person name="Lipzen A."/>
            <person name="Salamov A."/>
            <person name="Henrissat B."/>
            <person name="Wiebenga A."/>
            <person name="De vries R.P."/>
            <person name="Grigoriev I.V."/>
            <person name="Mortensen U.H."/>
            <person name="Andersen M.R."/>
            <person name="Baker S.E."/>
        </authorList>
    </citation>
    <scope>NUCLEOTIDE SEQUENCE</scope>
    <source>
        <strain evidence="1">CBS 121060</strain>
    </source>
</reference>
<dbReference type="EMBL" id="KZ824934">
    <property type="protein sequence ID" value="RAH74875.1"/>
    <property type="molecule type" value="Genomic_DNA"/>
</dbReference>
<evidence type="ECO:0000313" key="1">
    <source>
        <dbReference type="EMBL" id="RAH74875.1"/>
    </source>
</evidence>
<evidence type="ECO:0000313" key="2">
    <source>
        <dbReference type="Proteomes" id="UP000249661"/>
    </source>
</evidence>
<gene>
    <name evidence="1" type="ORF">BO66DRAFT_467530</name>
</gene>
<dbReference type="Proteomes" id="UP000249661">
    <property type="component" value="Unassembled WGS sequence"/>
</dbReference>
<keyword evidence="2" id="KW-1185">Reference proteome</keyword>
<sequence length="817" mass="92316">MENLDFTVAPVDLVLNWPDVHGLESSLPLDIFDGPVNDVNDVNQNTLHSNCITEPCDDSCRQMLLDCSVLEPDLLSNSSSYKDCIVPEPESSHTYPQSQQWSDTHREAPSADPNAGEGAAIMCDHNRRLRKRSDYNKFPRETIRILKEWLSQHQDHPYPSKEERRELLLRTGLTPTQLRNWLANTRRREKEKAHSAPARRTDLIQAATSSMTSSMTPLERWQNSPPEEESAAFSDIARALSNRPSTPHPQLSFTSSNPSSASSVDWASHTSHVEQWGVLPASSGSSLDTSASSTSSLSNTSAHSYHSFSRSESQDHNRRRRRHSRRSKLHIPANTIASRRARGSRRFQCTFCTDTFSTKYDWQRHEKSMHIPLDEWRCAPSGAIVSLDGGHVCAFCLHPNPDQEHLDVHEYSICQERSPLERTFYRKDHLHQHLRSVHSVKFVAASMSGWKSSVTEIKSRCGFCDARFHSWTARADHLAAHYKQGVDMREWQGDWGFEPEVLRLVENAMPPYLIGQEQLAPNPFSASAITVLKPSWETDQPAQLPEQENLNFWPVLQRELTEYITRQLESKVVPTDKMLQDHARMIVYGCDDGWNQTCADNPVWLSNLKRDAGLDAFQSQNCDTQVPLAATESWQWPLFEFDPPVHGSEDLHFEPQQPAYQNPYQPSGTTISSYGYDFRAPPPSQIVEQFVHFRRCLAVILKGPRPLFEASTSTSTNTSTDHPSQRSQPEAGNGERGISAITVTWDARERAGWMCKGSEEDRGVESGGRSEANAPDYVMVVPDTMLCSKPSSNPSTDSSRDLHEHLHKCLGEQARSV</sequence>
<organism evidence="1 2">
    <name type="scientific">Aspergillus aculeatinus CBS 121060</name>
    <dbReference type="NCBI Taxonomy" id="1448322"/>
    <lineage>
        <taxon>Eukaryota</taxon>
        <taxon>Fungi</taxon>
        <taxon>Dikarya</taxon>
        <taxon>Ascomycota</taxon>
        <taxon>Pezizomycotina</taxon>
        <taxon>Eurotiomycetes</taxon>
        <taxon>Eurotiomycetidae</taxon>
        <taxon>Eurotiales</taxon>
        <taxon>Aspergillaceae</taxon>
        <taxon>Aspergillus</taxon>
        <taxon>Aspergillus subgen. Circumdati</taxon>
    </lineage>
</organism>
<accession>A0ACD1HN78</accession>